<evidence type="ECO:0000313" key="4">
    <source>
        <dbReference type="Proteomes" id="UP000813462"/>
    </source>
</evidence>
<dbReference type="PANTHER" id="PTHR31286:SF178">
    <property type="entry name" value="DUF4283 DOMAIN-CONTAINING PROTEIN"/>
    <property type="match status" value="1"/>
</dbReference>
<evidence type="ECO:0000313" key="3">
    <source>
        <dbReference type="EMBL" id="KAH7533103.1"/>
    </source>
</evidence>
<feature type="domain" description="DUF4283" evidence="2">
    <location>
        <begin position="91"/>
        <end position="168"/>
    </location>
</feature>
<dbReference type="Proteomes" id="UP000813462">
    <property type="component" value="Unassembled WGS sequence"/>
</dbReference>
<feature type="region of interest" description="Disordered" evidence="1">
    <location>
        <begin position="1"/>
        <end position="21"/>
    </location>
</feature>
<dbReference type="InterPro" id="IPR025558">
    <property type="entry name" value="DUF4283"/>
</dbReference>
<gene>
    <name evidence="3" type="ORF">FEM48_Zijuj04G0094700</name>
</gene>
<reference evidence="3" key="1">
    <citation type="journal article" date="2021" name="Front. Plant Sci.">
        <title>Chromosome-Scale Genome Assembly for Chinese Sour Jujube and Insights Into Its Genome Evolution and Domestication Signature.</title>
        <authorList>
            <person name="Shen L.-Y."/>
            <person name="Luo H."/>
            <person name="Wang X.-L."/>
            <person name="Wang X.-M."/>
            <person name="Qiu X.-J."/>
            <person name="Liu H."/>
            <person name="Zhou S.-S."/>
            <person name="Jia K.-H."/>
            <person name="Nie S."/>
            <person name="Bao Y.-T."/>
            <person name="Zhang R.-G."/>
            <person name="Yun Q.-Z."/>
            <person name="Chai Y.-H."/>
            <person name="Lu J.-Y."/>
            <person name="Li Y."/>
            <person name="Zhao S.-W."/>
            <person name="Mao J.-F."/>
            <person name="Jia S.-G."/>
            <person name="Mao Y.-M."/>
        </authorList>
    </citation>
    <scope>NUCLEOTIDE SEQUENCE</scope>
    <source>
        <strain evidence="3">AT0</strain>
        <tissue evidence="3">Leaf</tissue>
    </source>
</reference>
<evidence type="ECO:0000256" key="1">
    <source>
        <dbReference type="SAM" id="MobiDB-lite"/>
    </source>
</evidence>
<dbReference type="AlphaFoldDB" id="A0A978VJ34"/>
<comment type="caution">
    <text evidence="3">The sequence shown here is derived from an EMBL/GenBank/DDBJ whole genome shotgun (WGS) entry which is preliminary data.</text>
</comment>
<name>A0A978VJ34_ZIZJJ</name>
<dbReference type="Pfam" id="PF14111">
    <property type="entry name" value="DUF4283"/>
    <property type="match status" value="1"/>
</dbReference>
<sequence length="444" mass="50595">MYRKIKMKKPKEAMATNSHSSNEPLTMAGTVGLERLACELETVVVCIFCSSKLKPESATTSFKLHLLPGEELKLELVADEANGKCVSQLKLVGRIMLKKVIQKHIVQAIIRRVWFTNEAVKVELLHLNTFLFCFQSTADQHQIWRKRPWSIDGAHLVLREWRPDLAFHQINFSLSTFWIQIHGLPPQFMTKENAIRIGSLFHEVLQSEHKSRTNIIGLQYMRIQVEVDIFKPLLTSFFHKCGSGGAWIQFAYERVESASLDPANSRSEDRDDTEFTQKNSDLVGHHEEMRQSRTVHSSEHADLNFKFEHTTVTLPVQLAEEQEGTDNVFQEAQFPKPTLFILGVSKNPEPSLPGPTITDTKNIGKRKREGRLSIISTHLSKKRPGSNFQDQKDIEYEIPHPEPHLQPTEVRQGEQALFYSQPSTFTARVGSIPASPKLRLTDLA</sequence>
<organism evidence="3 4">
    <name type="scientific">Ziziphus jujuba var. spinosa</name>
    <dbReference type="NCBI Taxonomy" id="714518"/>
    <lineage>
        <taxon>Eukaryota</taxon>
        <taxon>Viridiplantae</taxon>
        <taxon>Streptophyta</taxon>
        <taxon>Embryophyta</taxon>
        <taxon>Tracheophyta</taxon>
        <taxon>Spermatophyta</taxon>
        <taxon>Magnoliopsida</taxon>
        <taxon>eudicotyledons</taxon>
        <taxon>Gunneridae</taxon>
        <taxon>Pentapetalae</taxon>
        <taxon>rosids</taxon>
        <taxon>fabids</taxon>
        <taxon>Rosales</taxon>
        <taxon>Rhamnaceae</taxon>
        <taxon>Paliureae</taxon>
        <taxon>Ziziphus</taxon>
    </lineage>
</organism>
<dbReference type="PANTHER" id="PTHR31286">
    <property type="entry name" value="GLYCINE-RICH CELL WALL STRUCTURAL PROTEIN 1.8-LIKE"/>
    <property type="match status" value="1"/>
</dbReference>
<evidence type="ECO:0000259" key="2">
    <source>
        <dbReference type="Pfam" id="PF14111"/>
    </source>
</evidence>
<dbReference type="InterPro" id="IPR040256">
    <property type="entry name" value="At4g02000-like"/>
</dbReference>
<proteinExistence type="predicted"/>
<dbReference type="EMBL" id="JAEACU010000004">
    <property type="protein sequence ID" value="KAH7533103.1"/>
    <property type="molecule type" value="Genomic_DNA"/>
</dbReference>
<accession>A0A978VJ34</accession>
<protein>
    <recommendedName>
        <fullName evidence="2">DUF4283 domain-containing protein</fullName>
    </recommendedName>
</protein>